<dbReference type="PANTHER" id="PTHR11545:SF2">
    <property type="entry name" value="LARGE RIBOSOMAL SUBUNIT PROTEIN UL13M"/>
    <property type="match status" value="1"/>
</dbReference>
<dbReference type="EMBL" id="JAGQNX010000048">
    <property type="protein sequence ID" value="MCA9308205.1"/>
    <property type="molecule type" value="Genomic_DNA"/>
</dbReference>
<name>A0A955ECJ0_UNCKA</name>
<dbReference type="AlphaFoldDB" id="A0A955ECJ0"/>
<dbReference type="GO" id="GO:0003735">
    <property type="term" value="F:structural constituent of ribosome"/>
    <property type="evidence" value="ECO:0007669"/>
    <property type="project" value="InterPro"/>
</dbReference>
<evidence type="ECO:0000313" key="5">
    <source>
        <dbReference type="EMBL" id="MCA9308205.1"/>
    </source>
</evidence>
<dbReference type="InterPro" id="IPR005823">
    <property type="entry name" value="Ribosomal_uL13_bac-type"/>
</dbReference>
<gene>
    <name evidence="4 5" type="primary">rplM</name>
    <name evidence="5" type="ORF">KC980_01720</name>
</gene>
<dbReference type="GO" id="GO:0022625">
    <property type="term" value="C:cytosolic large ribosomal subunit"/>
    <property type="evidence" value="ECO:0007669"/>
    <property type="project" value="TreeGrafter"/>
</dbReference>
<keyword evidence="3 4" id="KW-0687">Ribonucleoprotein</keyword>
<dbReference type="Gene3D" id="3.90.1180.10">
    <property type="entry name" value="Ribosomal protein L13"/>
    <property type="match status" value="1"/>
</dbReference>
<dbReference type="PANTHER" id="PTHR11545">
    <property type="entry name" value="RIBOSOMAL PROTEIN L13"/>
    <property type="match status" value="1"/>
</dbReference>
<evidence type="ECO:0000313" key="6">
    <source>
        <dbReference type="Proteomes" id="UP000740557"/>
    </source>
</evidence>
<keyword evidence="2 4" id="KW-0689">Ribosomal protein</keyword>
<dbReference type="PIRSF" id="PIRSF002181">
    <property type="entry name" value="Ribosomal_L13"/>
    <property type="match status" value="1"/>
</dbReference>
<dbReference type="NCBIfam" id="TIGR01066">
    <property type="entry name" value="rplM_bact"/>
    <property type="match status" value="1"/>
</dbReference>
<reference evidence="5" key="2">
    <citation type="journal article" date="2021" name="Microbiome">
        <title>Successional dynamics and alternative stable states in a saline activated sludge microbial community over 9 years.</title>
        <authorList>
            <person name="Wang Y."/>
            <person name="Ye J."/>
            <person name="Ju F."/>
            <person name="Liu L."/>
            <person name="Boyd J.A."/>
            <person name="Deng Y."/>
            <person name="Parks D.H."/>
            <person name="Jiang X."/>
            <person name="Yin X."/>
            <person name="Woodcroft B.J."/>
            <person name="Tyson G.W."/>
            <person name="Hugenholtz P."/>
            <person name="Polz M.F."/>
            <person name="Zhang T."/>
        </authorList>
    </citation>
    <scope>NUCLEOTIDE SEQUENCE</scope>
    <source>
        <strain evidence="5">HKST-UBA79</strain>
    </source>
</reference>
<dbReference type="SUPFAM" id="SSF52161">
    <property type="entry name" value="Ribosomal protein L13"/>
    <property type="match status" value="1"/>
</dbReference>
<comment type="similarity">
    <text evidence="1 4">Belongs to the universal ribosomal protein uL13 family.</text>
</comment>
<dbReference type="Proteomes" id="UP000740557">
    <property type="component" value="Unassembled WGS sequence"/>
</dbReference>
<evidence type="ECO:0000256" key="4">
    <source>
        <dbReference type="HAMAP-Rule" id="MF_01366"/>
    </source>
</evidence>
<evidence type="ECO:0000256" key="3">
    <source>
        <dbReference type="ARBA" id="ARBA00023274"/>
    </source>
</evidence>
<evidence type="ECO:0000256" key="1">
    <source>
        <dbReference type="ARBA" id="ARBA00006227"/>
    </source>
</evidence>
<dbReference type="HAMAP" id="MF_01366">
    <property type="entry name" value="Ribosomal_uL13"/>
    <property type="match status" value="1"/>
</dbReference>
<dbReference type="GO" id="GO:0003729">
    <property type="term" value="F:mRNA binding"/>
    <property type="evidence" value="ECO:0007669"/>
    <property type="project" value="TreeGrafter"/>
</dbReference>
<protein>
    <recommendedName>
        <fullName evidence="4">Large ribosomal subunit protein uL13</fullName>
    </recommendedName>
</protein>
<reference evidence="5" key="1">
    <citation type="submission" date="2020-04" db="EMBL/GenBank/DDBJ databases">
        <authorList>
            <person name="Zhang T."/>
        </authorList>
    </citation>
    <scope>NUCLEOTIDE SEQUENCE</scope>
    <source>
        <strain evidence="5">HKST-UBA79</strain>
    </source>
</reference>
<dbReference type="Pfam" id="PF00572">
    <property type="entry name" value="Ribosomal_L13"/>
    <property type="match status" value="1"/>
</dbReference>
<evidence type="ECO:0000256" key="2">
    <source>
        <dbReference type="ARBA" id="ARBA00022980"/>
    </source>
</evidence>
<sequence>MQFKTTVAKQNLESVDWHHIDATDITLGRLATRISKILLGKHKALYSPNVISNDKIVVTNAKSIAVTGNKLLDKIYYRHTGFPGGIRETNYGQMQEKDPTKALRLAVKGMLPKNKLNKKRLLNLYIYGDNIHPHGANLAERTTND</sequence>
<comment type="subunit">
    <text evidence="4">Part of the 50S ribosomal subunit.</text>
</comment>
<accession>A0A955ECJ0</accession>
<dbReference type="CDD" id="cd00392">
    <property type="entry name" value="Ribosomal_L13"/>
    <property type="match status" value="1"/>
</dbReference>
<dbReference type="InterPro" id="IPR005822">
    <property type="entry name" value="Ribosomal_uL13"/>
</dbReference>
<organism evidence="5 6">
    <name type="scientific">candidate division WWE3 bacterium</name>
    <dbReference type="NCBI Taxonomy" id="2053526"/>
    <lineage>
        <taxon>Bacteria</taxon>
        <taxon>Katanobacteria</taxon>
    </lineage>
</organism>
<proteinExistence type="inferred from homology"/>
<comment type="caution">
    <text evidence="5">The sequence shown here is derived from an EMBL/GenBank/DDBJ whole genome shotgun (WGS) entry which is preliminary data.</text>
</comment>
<dbReference type="InterPro" id="IPR036899">
    <property type="entry name" value="Ribosomal_uL13_sf"/>
</dbReference>
<dbReference type="GO" id="GO:0006412">
    <property type="term" value="P:translation"/>
    <property type="evidence" value="ECO:0007669"/>
    <property type="project" value="UniProtKB-UniRule"/>
</dbReference>
<comment type="function">
    <text evidence="4">This protein is one of the early assembly proteins of the 50S ribosomal subunit, although it is not seen to bind rRNA by itself. It is important during the early stages of 50S assembly.</text>
</comment>
<dbReference type="GO" id="GO:0017148">
    <property type="term" value="P:negative regulation of translation"/>
    <property type="evidence" value="ECO:0007669"/>
    <property type="project" value="TreeGrafter"/>
</dbReference>